<dbReference type="OrthoDB" id="9766486at2"/>
<dbReference type="PROSITE" id="PS00455">
    <property type="entry name" value="AMP_BINDING"/>
    <property type="match status" value="1"/>
</dbReference>
<dbReference type="InterPro" id="IPR020845">
    <property type="entry name" value="AMP-binding_CS"/>
</dbReference>
<dbReference type="NCBIfam" id="NF005714">
    <property type="entry name" value="PRK07529.1"/>
    <property type="match status" value="1"/>
</dbReference>
<sequence>MPDTTVGGGTLSGEIRTQADIDAFERTPWEDKVPAQNTYELLCRACDRYAERTALRFVMNGEPDAQEFAVDYATLKARVTQAANAFHRSGIAPGTAVSLLLPNLPQTHFALLGAQAAGIASPINPMLEVDHIVAIVEETGARALVACAPMEDSTLWDKAVAVVDRCLAVQTLFVVSARPYVGDDERKRLEAAFQFASRPARVEVKVVSFEDALAAEPSDMLVSKRRILPGDICSYFHTGGTTGLPKVATHAHLNEAFVAVMLGVLTPSPNTILCGLPLFHVNGAMVTGLAAFHSGWEVVMLTAAGYRGHGVMPNFWKLVERFKADSFSGVPTIYSALADLPRDGADISSLRFAFCGAAPLPAEVARRFEAAAGIPLYEGYGMTEGACVSALNPPLGERRLGSVGLRLPHQAIGVWRTGRAGLATEPAAPGETGVIGIHGPNVFPGYLREHDNRDIWLKPGWLNTGDLGYLDKDGYLHLTGRAKELIIRGGHNIDPAMIEEALLQHPAVAMVAAVSQPDVHAGELPVAYVTLKPGHLLTADELLAAARTLVPERAAVPARIEVLQTLPLTPIGKVARAELRMRAVEEVFREQLEQAGVPASVRVGPDIRRGTVAFVQCAAADAARVRDLLAGRFPYPLDFTHPA</sequence>
<dbReference type="SUPFAM" id="SSF56801">
    <property type="entry name" value="Acetyl-CoA synthetase-like"/>
    <property type="match status" value="1"/>
</dbReference>
<name>A0A4P7LR72_9BURK</name>
<dbReference type="KEGG" id="cox:E0W60_29930"/>
<dbReference type="GO" id="GO:0016878">
    <property type="term" value="F:acid-thiol ligase activity"/>
    <property type="evidence" value="ECO:0007669"/>
    <property type="project" value="UniProtKB-ARBA"/>
</dbReference>
<dbReference type="Pfam" id="PF00501">
    <property type="entry name" value="AMP-binding"/>
    <property type="match status" value="1"/>
</dbReference>
<dbReference type="InterPro" id="IPR050237">
    <property type="entry name" value="ATP-dep_AMP-bd_enzyme"/>
</dbReference>
<dbReference type="Proteomes" id="UP000295294">
    <property type="component" value="Plasmid unnamed1"/>
</dbReference>
<evidence type="ECO:0000313" key="3">
    <source>
        <dbReference type="EMBL" id="QBY55307.1"/>
    </source>
</evidence>
<protein>
    <submittedName>
        <fullName evidence="3">Acyl-CoA synthetase</fullName>
    </submittedName>
</protein>
<proteinExistence type="predicted"/>
<dbReference type="InterPro" id="IPR045851">
    <property type="entry name" value="AMP-bd_C_sf"/>
</dbReference>
<dbReference type="Pfam" id="PF13193">
    <property type="entry name" value="AMP-binding_C"/>
    <property type="match status" value="1"/>
</dbReference>
<reference evidence="3 4" key="1">
    <citation type="submission" date="2019-03" db="EMBL/GenBank/DDBJ databases">
        <title>Efficiently degradation of phenoxyalkanoic acid herbicides by Cupriavidus oxalaticus strain X32.</title>
        <authorList>
            <person name="Sheng X."/>
        </authorList>
    </citation>
    <scope>NUCLEOTIDE SEQUENCE [LARGE SCALE GENOMIC DNA]</scope>
    <source>
        <strain evidence="3 4">X32</strain>
        <plasmid evidence="3 4">unnamed1</plasmid>
    </source>
</reference>
<dbReference type="PANTHER" id="PTHR43767:SF1">
    <property type="entry name" value="NONRIBOSOMAL PEPTIDE SYNTHASE PES1 (EUROFUNG)-RELATED"/>
    <property type="match status" value="1"/>
</dbReference>
<keyword evidence="3" id="KW-0614">Plasmid</keyword>
<evidence type="ECO:0000259" key="1">
    <source>
        <dbReference type="Pfam" id="PF00501"/>
    </source>
</evidence>
<dbReference type="PANTHER" id="PTHR43767">
    <property type="entry name" value="LONG-CHAIN-FATTY-ACID--COA LIGASE"/>
    <property type="match status" value="1"/>
</dbReference>
<dbReference type="InterPro" id="IPR000873">
    <property type="entry name" value="AMP-dep_synth/lig_dom"/>
</dbReference>
<dbReference type="AlphaFoldDB" id="A0A4P7LR72"/>
<geneLocation type="plasmid" evidence="3">
    <name>unnamed1</name>
</geneLocation>
<accession>A0A4P7LR72</accession>
<dbReference type="Gene3D" id="3.40.50.12780">
    <property type="entry name" value="N-terminal domain of ligase-like"/>
    <property type="match status" value="1"/>
</dbReference>
<evidence type="ECO:0000259" key="2">
    <source>
        <dbReference type="Pfam" id="PF13193"/>
    </source>
</evidence>
<organism evidence="3 4">
    <name type="scientific">Cupriavidus oxalaticus</name>
    <dbReference type="NCBI Taxonomy" id="96344"/>
    <lineage>
        <taxon>Bacteria</taxon>
        <taxon>Pseudomonadati</taxon>
        <taxon>Pseudomonadota</taxon>
        <taxon>Betaproteobacteria</taxon>
        <taxon>Burkholderiales</taxon>
        <taxon>Burkholderiaceae</taxon>
        <taxon>Cupriavidus</taxon>
    </lineage>
</organism>
<feature type="domain" description="AMP-binding enzyme C-terminal" evidence="2">
    <location>
        <begin position="498"/>
        <end position="573"/>
    </location>
</feature>
<evidence type="ECO:0000313" key="4">
    <source>
        <dbReference type="Proteomes" id="UP000295294"/>
    </source>
</evidence>
<feature type="domain" description="AMP-dependent synthetase/ligase" evidence="1">
    <location>
        <begin position="44"/>
        <end position="447"/>
    </location>
</feature>
<dbReference type="RefSeq" id="WP_135706572.1">
    <property type="nucleotide sequence ID" value="NZ_CP038636.1"/>
</dbReference>
<dbReference type="EMBL" id="CP038636">
    <property type="protein sequence ID" value="QBY55307.1"/>
    <property type="molecule type" value="Genomic_DNA"/>
</dbReference>
<dbReference type="Gene3D" id="3.30.300.30">
    <property type="match status" value="1"/>
</dbReference>
<dbReference type="InterPro" id="IPR025110">
    <property type="entry name" value="AMP-bd_C"/>
</dbReference>
<gene>
    <name evidence="3" type="ORF">E0W60_29930</name>
</gene>
<dbReference type="InterPro" id="IPR042099">
    <property type="entry name" value="ANL_N_sf"/>
</dbReference>